<keyword evidence="2" id="KW-1185">Reference proteome</keyword>
<dbReference type="EMBL" id="CAMKVN010000911">
    <property type="protein sequence ID" value="CAI2172215.1"/>
    <property type="molecule type" value="Genomic_DNA"/>
</dbReference>
<comment type="caution">
    <text evidence="1">The sequence shown here is derived from an EMBL/GenBank/DDBJ whole genome shotgun (WGS) entry which is preliminary data.</text>
</comment>
<protein>
    <submittedName>
        <fullName evidence="1">8029_t:CDS:1</fullName>
    </submittedName>
</protein>
<name>A0A9W4WU29_9GLOM</name>
<accession>A0A9W4WU29</accession>
<evidence type="ECO:0000313" key="1">
    <source>
        <dbReference type="EMBL" id="CAI2172215.1"/>
    </source>
</evidence>
<reference evidence="1" key="1">
    <citation type="submission" date="2022-08" db="EMBL/GenBank/DDBJ databases">
        <authorList>
            <person name="Kallberg Y."/>
            <person name="Tangrot J."/>
            <person name="Rosling A."/>
        </authorList>
    </citation>
    <scope>NUCLEOTIDE SEQUENCE</scope>
    <source>
        <strain evidence="1">Wild A</strain>
    </source>
</reference>
<dbReference type="Proteomes" id="UP001153678">
    <property type="component" value="Unassembled WGS sequence"/>
</dbReference>
<dbReference type="AlphaFoldDB" id="A0A9W4WU29"/>
<gene>
    <name evidence="1" type="ORF">FWILDA_LOCUS5466</name>
</gene>
<organism evidence="1 2">
    <name type="scientific">Funneliformis geosporum</name>
    <dbReference type="NCBI Taxonomy" id="1117311"/>
    <lineage>
        <taxon>Eukaryota</taxon>
        <taxon>Fungi</taxon>
        <taxon>Fungi incertae sedis</taxon>
        <taxon>Mucoromycota</taxon>
        <taxon>Glomeromycotina</taxon>
        <taxon>Glomeromycetes</taxon>
        <taxon>Glomerales</taxon>
        <taxon>Glomeraceae</taxon>
        <taxon>Funneliformis</taxon>
    </lineage>
</organism>
<proteinExistence type="predicted"/>
<evidence type="ECO:0000313" key="2">
    <source>
        <dbReference type="Proteomes" id="UP001153678"/>
    </source>
</evidence>
<sequence>MPRPKIIRTPKEIKTSQKNKREYFKKYLKEYRLKKKTKDKDYGHKTKASETNETKNEVKGFVVAELVERHNKKSKKGETYYILEISVRRNITEMVLELKNQTNSVSVNANDPLYVFTNEGKNRKLSNDRKSVERTLRLVLDRKDAENEEEIITNQELLSDLKRRIKEGKITFEMSAVNSDSNSPLEIDTDLKDNEKKIEEAFKNKELVTRKTKDGKYLLLINVITREYILTDLELVPKIDFDATELKKNSVR</sequence>